<evidence type="ECO:0000256" key="2">
    <source>
        <dbReference type="SAM" id="MobiDB-lite"/>
    </source>
</evidence>
<evidence type="ECO:0008006" key="7">
    <source>
        <dbReference type="Google" id="ProtNLM"/>
    </source>
</evidence>
<dbReference type="STRING" id="50990.A0A4Y7PQH1"/>
<dbReference type="Proteomes" id="UP000294933">
    <property type="component" value="Unassembled WGS sequence"/>
</dbReference>
<dbReference type="InterPro" id="IPR011935">
    <property type="entry name" value="CHP02231"/>
</dbReference>
<dbReference type="EMBL" id="ML170218">
    <property type="protein sequence ID" value="TDL17687.1"/>
    <property type="molecule type" value="Genomic_DNA"/>
</dbReference>
<organism evidence="5 6">
    <name type="scientific">Rickenella mellea</name>
    <dbReference type="NCBI Taxonomy" id="50990"/>
    <lineage>
        <taxon>Eukaryota</taxon>
        <taxon>Fungi</taxon>
        <taxon>Dikarya</taxon>
        <taxon>Basidiomycota</taxon>
        <taxon>Agaricomycotina</taxon>
        <taxon>Agaricomycetes</taxon>
        <taxon>Hymenochaetales</taxon>
        <taxon>Rickenellaceae</taxon>
        <taxon>Rickenella</taxon>
    </lineage>
</organism>
<feature type="coiled-coil region" evidence="1">
    <location>
        <begin position="138"/>
        <end position="165"/>
    </location>
</feature>
<dbReference type="PANTHER" id="PTHR31005">
    <property type="entry name" value="DUF4139 DOMAIN-CONTAINING PROTEIN"/>
    <property type="match status" value="1"/>
</dbReference>
<reference evidence="5 6" key="1">
    <citation type="submission" date="2018-06" db="EMBL/GenBank/DDBJ databases">
        <title>A transcriptomic atlas of mushroom development highlights an independent origin of complex multicellularity.</title>
        <authorList>
            <consortium name="DOE Joint Genome Institute"/>
            <person name="Krizsan K."/>
            <person name="Almasi E."/>
            <person name="Merenyi Z."/>
            <person name="Sahu N."/>
            <person name="Viragh M."/>
            <person name="Koszo T."/>
            <person name="Mondo S."/>
            <person name="Kiss B."/>
            <person name="Balint B."/>
            <person name="Kues U."/>
            <person name="Barry K."/>
            <person name="Hegedus J.C."/>
            <person name="Henrissat B."/>
            <person name="Johnson J."/>
            <person name="Lipzen A."/>
            <person name="Ohm R."/>
            <person name="Nagy I."/>
            <person name="Pangilinan J."/>
            <person name="Yan J."/>
            <person name="Xiong Y."/>
            <person name="Grigoriev I.V."/>
            <person name="Hibbett D.S."/>
            <person name="Nagy L.G."/>
        </authorList>
    </citation>
    <scope>NUCLEOTIDE SEQUENCE [LARGE SCALE GENOMIC DNA]</scope>
    <source>
        <strain evidence="5 6">SZMC22713</strain>
    </source>
</reference>
<accession>A0A4Y7PQH1</accession>
<dbReference type="Pfam" id="PF13598">
    <property type="entry name" value="DUF4139"/>
    <property type="match status" value="1"/>
</dbReference>
<evidence type="ECO:0000256" key="1">
    <source>
        <dbReference type="SAM" id="Coils"/>
    </source>
</evidence>
<dbReference type="PANTHER" id="PTHR31005:SF8">
    <property type="entry name" value="DUF4139 DOMAIN-CONTAINING PROTEIN"/>
    <property type="match status" value="1"/>
</dbReference>
<evidence type="ECO:0000259" key="3">
    <source>
        <dbReference type="Pfam" id="PF13598"/>
    </source>
</evidence>
<sequence>MSNVVHHDANLHDVDSVTVFQTNRAEVKRSIKVALKDGQNSVEVKNLPSYLDKDSIRVDGVGNAVIFDVIYHAPPPPDQNRHVGEFDEFHDRQMQLKDELQILEREEHVLKSYSKTLSGADTKSDQLEKFLDVYQSRQKNINVEVKKIKGELKQVEKELSDKRASINADDESVKLRGASVTIVVLGEGDGDAELSLMYVVSNASWTPHYDLRASIAHTEKTLSTVNLHYRASITQCTGENWSNVALKLSTASPLQGTTIPTLEPYWINEERPIFYDSRRYSRSPPRVVAIDRRRSRSRSPTRVIMGRARRSSSSSNERTRLKYRGAIINDNVGNEAPPPNFFAALPSVASDGAVSMTFTIPGLSSVPNDPMSNPQTHKVSVAELAFSSVDLEWITVPKEIPSVFLQCKVKNTNEYVLLHGQSNIFLNNNFVAKSTIPHVSPQETFSCSLGADPAVRVTYHPQSTKTKTKGNVLSAKLTSTTYEQRISIKNTRLTPIPRLIIKDQVPVSRDERVKVSVSEPKDLQTTNKTGVVSPSVRVKHGVTAQWASRDNDSESVANGGGDPNLGLIEWICQIQPNTNLDVNLAWEVTAPKGVKWTKT</sequence>
<dbReference type="VEuPathDB" id="FungiDB:BD410DRAFT_794164"/>
<keyword evidence="1" id="KW-0175">Coiled coil</keyword>
<dbReference type="Pfam" id="PF13600">
    <property type="entry name" value="DUF4140"/>
    <property type="match status" value="1"/>
</dbReference>
<gene>
    <name evidence="5" type="ORF">BD410DRAFT_794164</name>
</gene>
<feature type="region of interest" description="Disordered" evidence="2">
    <location>
        <begin position="291"/>
        <end position="319"/>
    </location>
</feature>
<dbReference type="InterPro" id="IPR025554">
    <property type="entry name" value="DUF4140"/>
</dbReference>
<feature type="domain" description="DUF4140" evidence="4">
    <location>
        <begin position="17"/>
        <end position="116"/>
    </location>
</feature>
<name>A0A4Y7PQH1_9AGAM</name>
<dbReference type="AlphaFoldDB" id="A0A4Y7PQH1"/>
<keyword evidence="6" id="KW-1185">Reference proteome</keyword>
<feature type="domain" description="DUF4139" evidence="3">
    <location>
        <begin position="194"/>
        <end position="592"/>
    </location>
</feature>
<protein>
    <recommendedName>
        <fullName evidence="7">Mucoidy inhibitor A</fullName>
    </recommendedName>
</protein>
<dbReference type="OrthoDB" id="10068793at2759"/>
<evidence type="ECO:0000259" key="4">
    <source>
        <dbReference type="Pfam" id="PF13600"/>
    </source>
</evidence>
<evidence type="ECO:0000313" key="5">
    <source>
        <dbReference type="EMBL" id="TDL17687.1"/>
    </source>
</evidence>
<dbReference type="InterPro" id="IPR037291">
    <property type="entry name" value="DUF4139"/>
</dbReference>
<dbReference type="NCBIfam" id="TIGR02231">
    <property type="entry name" value="mucoidy inhibitor MuiA family protein"/>
    <property type="match status" value="2"/>
</dbReference>
<evidence type="ECO:0000313" key="6">
    <source>
        <dbReference type="Proteomes" id="UP000294933"/>
    </source>
</evidence>
<proteinExistence type="predicted"/>